<feature type="region of interest" description="Disordered" evidence="1">
    <location>
        <begin position="55"/>
        <end position="83"/>
    </location>
</feature>
<dbReference type="AlphaFoldDB" id="A0A366FHF1"/>
<evidence type="ECO:0000313" key="2">
    <source>
        <dbReference type="EMBL" id="RBP13155.1"/>
    </source>
</evidence>
<sequence length="83" mass="8946">MTEELKRVPPSHLSDRDRAINRVADAVHRANEAIQRAVTAGVSVELVRVSRHHDGAGAYGDQMIPMVREPPAAKPDAAEPDAA</sequence>
<comment type="caution">
    <text evidence="2">The sequence shown here is derived from an EMBL/GenBank/DDBJ whole genome shotgun (WGS) entry which is preliminary data.</text>
</comment>
<evidence type="ECO:0000313" key="3">
    <source>
        <dbReference type="Proteomes" id="UP000253529"/>
    </source>
</evidence>
<accession>A0A366FHF1</accession>
<reference evidence="2 3" key="1">
    <citation type="submission" date="2018-06" db="EMBL/GenBank/DDBJ databases">
        <title>Genomic Encyclopedia of Type Strains, Phase IV (KMG-IV): sequencing the most valuable type-strain genomes for metagenomic binning, comparative biology and taxonomic classification.</title>
        <authorList>
            <person name="Goeker M."/>
        </authorList>
    </citation>
    <scope>NUCLEOTIDE SEQUENCE [LARGE SCALE GENOMIC DNA]</scope>
    <source>
        <strain evidence="2 3">DSM 24875</strain>
    </source>
</reference>
<dbReference type="OrthoDB" id="9804253at2"/>
<protein>
    <submittedName>
        <fullName evidence="2">Uncharacterized protein</fullName>
    </submittedName>
</protein>
<proteinExistence type="predicted"/>
<name>A0A366FHF1_9HYPH</name>
<organism evidence="2 3">
    <name type="scientific">Roseiarcus fermentans</name>
    <dbReference type="NCBI Taxonomy" id="1473586"/>
    <lineage>
        <taxon>Bacteria</taxon>
        <taxon>Pseudomonadati</taxon>
        <taxon>Pseudomonadota</taxon>
        <taxon>Alphaproteobacteria</taxon>
        <taxon>Hyphomicrobiales</taxon>
        <taxon>Roseiarcaceae</taxon>
        <taxon>Roseiarcus</taxon>
    </lineage>
</organism>
<dbReference type="RefSeq" id="WP_113889590.1">
    <property type="nucleotide sequence ID" value="NZ_QNRK01000012.1"/>
</dbReference>
<dbReference type="EMBL" id="QNRK01000012">
    <property type="protein sequence ID" value="RBP13155.1"/>
    <property type="molecule type" value="Genomic_DNA"/>
</dbReference>
<gene>
    <name evidence="2" type="ORF">DFR50_112126</name>
</gene>
<evidence type="ECO:0000256" key="1">
    <source>
        <dbReference type="SAM" id="MobiDB-lite"/>
    </source>
</evidence>
<keyword evidence="3" id="KW-1185">Reference proteome</keyword>
<dbReference type="Proteomes" id="UP000253529">
    <property type="component" value="Unassembled WGS sequence"/>
</dbReference>